<proteinExistence type="predicted"/>
<protein>
    <submittedName>
        <fullName evidence="1">Uncharacterized protein</fullName>
    </submittedName>
</protein>
<organism evidence="1 2">
    <name type="scientific">Nitrosotalea sinensis</name>
    <dbReference type="NCBI Taxonomy" id="1499975"/>
    <lineage>
        <taxon>Archaea</taxon>
        <taxon>Nitrososphaerota</taxon>
        <taxon>Nitrososphaeria</taxon>
        <taxon>Nitrosotaleales</taxon>
        <taxon>Nitrosotaleaceae</taxon>
        <taxon>Nitrosotalea</taxon>
    </lineage>
</organism>
<accession>A0A2H1EFU6</accession>
<dbReference type="EMBL" id="FRFC01000003">
    <property type="protein sequence ID" value="SHO43614.1"/>
    <property type="molecule type" value="Genomic_DNA"/>
</dbReference>
<evidence type="ECO:0000313" key="1">
    <source>
        <dbReference type="EMBL" id="SHO43614.1"/>
    </source>
</evidence>
<dbReference type="Proteomes" id="UP000232412">
    <property type="component" value="Unassembled WGS sequence"/>
</dbReference>
<evidence type="ECO:0000313" key="2">
    <source>
        <dbReference type="Proteomes" id="UP000232412"/>
    </source>
</evidence>
<reference evidence="2" key="1">
    <citation type="submission" date="2016-12" db="EMBL/GenBank/DDBJ databases">
        <authorList>
            <person name="Herbold C."/>
        </authorList>
    </citation>
    <scope>NUCLEOTIDE SEQUENCE [LARGE SCALE GENOMIC DNA]</scope>
</reference>
<dbReference type="AlphaFoldDB" id="A0A2H1EFU6"/>
<dbReference type="RefSeq" id="WP_101009176.1">
    <property type="nucleotide sequence ID" value="NZ_FRFC01000003.1"/>
</dbReference>
<gene>
    <name evidence="1" type="ORF">NSIN_20119</name>
</gene>
<sequence length="203" mass="24185">MQITTEDLELPVVDAEFIEENKKQVSKTRSKNGGPYSKFERDKRRQEVYKLHFEYGYSARKISELMKINRNTVNGYIDYWYTKIYNKSNILNPENVIIFNMQRLEVQRTRLREQLDKAESFQERLALERLIYEIDCKILHIHNKLGESSKRIVDLSVGVINKWLKDNKKDNRLLTLFDKISVSDKAKEKITKIIKEDKIRPSI</sequence>
<name>A0A2H1EFU6_9ARCH</name>
<dbReference type="OrthoDB" id="3374at2157"/>
<keyword evidence="2" id="KW-1185">Reference proteome</keyword>